<feature type="domain" description="Enoyl reductase (ER)" evidence="2">
    <location>
        <begin position="19"/>
        <end position="341"/>
    </location>
</feature>
<dbReference type="Pfam" id="PF00107">
    <property type="entry name" value="ADH_zinc_N"/>
    <property type="match status" value="1"/>
</dbReference>
<dbReference type="SUPFAM" id="SSF50129">
    <property type="entry name" value="GroES-like"/>
    <property type="match status" value="1"/>
</dbReference>
<comment type="caution">
    <text evidence="3">The sequence shown here is derived from an EMBL/GenBank/DDBJ whole genome shotgun (WGS) entry which is preliminary data.</text>
</comment>
<dbReference type="InterPro" id="IPR036291">
    <property type="entry name" value="NAD(P)-bd_dom_sf"/>
</dbReference>
<evidence type="ECO:0000313" key="3">
    <source>
        <dbReference type="EMBL" id="KAK7411166.1"/>
    </source>
</evidence>
<dbReference type="GO" id="GO:0016628">
    <property type="term" value="F:oxidoreductase activity, acting on the CH-CH group of donors, NAD or NADP as acceptor"/>
    <property type="evidence" value="ECO:0007669"/>
    <property type="project" value="InterPro"/>
</dbReference>
<reference evidence="3 4" key="1">
    <citation type="submission" date="2024-01" db="EMBL/GenBank/DDBJ databases">
        <title>The genomes of 5 underutilized Papilionoideae crops provide insights into root nodulation and disease resistanc.</title>
        <authorList>
            <person name="Jiang F."/>
        </authorList>
    </citation>
    <scope>NUCLEOTIDE SEQUENCE [LARGE SCALE GENOMIC DNA]</scope>
    <source>
        <strain evidence="3">DUOXIRENSHENG_FW03</strain>
        <tissue evidence="3">Leaves</tissue>
    </source>
</reference>
<accession>A0AAN9XV61</accession>
<proteinExistence type="predicted"/>
<dbReference type="InterPro" id="IPR045010">
    <property type="entry name" value="MDR_fam"/>
</dbReference>
<dbReference type="AlphaFoldDB" id="A0AAN9XV61"/>
<name>A0AAN9XV61_PSOTE</name>
<dbReference type="SUPFAM" id="SSF51735">
    <property type="entry name" value="NAD(P)-binding Rossmann-fold domains"/>
    <property type="match status" value="1"/>
</dbReference>
<keyword evidence="4" id="KW-1185">Reference proteome</keyword>
<dbReference type="Gene3D" id="3.90.180.10">
    <property type="entry name" value="Medium-chain alcohol dehydrogenases, catalytic domain"/>
    <property type="match status" value="1"/>
</dbReference>
<dbReference type="SMART" id="SM00829">
    <property type="entry name" value="PKS_ER"/>
    <property type="match status" value="1"/>
</dbReference>
<keyword evidence="1" id="KW-0560">Oxidoreductase</keyword>
<dbReference type="InterPro" id="IPR011032">
    <property type="entry name" value="GroES-like_sf"/>
</dbReference>
<organism evidence="3 4">
    <name type="scientific">Psophocarpus tetragonolobus</name>
    <name type="common">Winged bean</name>
    <name type="synonym">Dolichos tetragonolobus</name>
    <dbReference type="NCBI Taxonomy" id="3891"/>
    <lineage>
        <taxon>Eukaryota</taxon>
        <taxon>Viridiplantae</taxon>
        <taxon>Streptophyta</taxon>
        <taxon>Embryophyta</taxon>
        <taxon>Tracheophyta</taxon>
        <taxon>Spermatophyta</taxon>
        <taxon>Magnoliopsida</taxon>
        <taxon>eudicotyledons</taxon>
        <taxon>Gunneridae</taxon>
        <taxon>Pentapetalae</taxon>
        <taxon>rosids</taxon>
        <taxon>fabids</taxon>
        <taxon>Fabales</taxon>
        <taxon>Fabaceae</taxon>
        <taxon>Papilionoideae</taxon>
        <taxon>50 kb inversion clade</taxon>
        <taxon>NPAAA clade</taxon>
        <taxon>indigoferoid/millettioid clade</taxon>
        <taxon>Phaseoleae</taxon>
        <taxon>Psophocarpus</taxon>
    </lineage>
</organism>
<dbReference type="Gene3D" id="3.40.50.720">
    <property type="entry name" value="NAD(P)-binding Rossmann-like Domain"/>
    <property type="match status" value="1"/>
</dbReference>
<protein>
    <recommendedName>
        <fullName evidence="2">Enoyl reductase (ER) domain-containing protein</fullName>
    </recommendedName>
</protein>
<dbReference type="PANTHER" id="PTHR43205:SF12">
    <property type="entry name" value="OS06G0602900 PROTEIN"/>
    <property type="match status" value="1"/>
</dbReference>
<dbReference type="InterPro" id="IPR013149">
    <property type="entry name" value="ADH-like_C"/>
</dbReference>
<sequence length="344" mass="37788">MEVKNRYTVIKHHIEDAPKESNFELKTEAFALSLEPESDDIIVKNLYISIDPYQLNRMKSFNSSQGTISFSVPIIPGETIDGAVIGKVVASGNAKFQKDDLVLGVFTWAEYSLVKEGNIIRKIESTEFPLSYHLGVLGFNGLSAYAGFFELCKPLKGEKVFVSTAAGAVGSIVGQYAKLLGCYVVGCAGSQKKVALLKEKLGFDDAFNYKEETDLNSTLKRYFPEGIDVYFDNVGGEMLEAAVTNMKVFGRVAICGVISEYTSDGKKASPNTLDIVYKRINIRGFLAADFLNVFEDFYTKTSDYIRTGKLKMIEDLSSGMESIPSAFVGLFKGDNIGKKVISLA</sequence>
<dbReference type="EMBL" id="JAYMYS010000001">
    <property type="protein sequence ID" value="KAK7411166.1"/>
    <property type="molecule type" value="Genomic_DNA"/>
</dbReference>
<evidence type="ECO:0000259" key="2">
    <source>
        <dbReference type="SMART" id="SM00829"/>
    </source>
</evidence>
<evidence type="ECO:0000313" key="4">
    <source>
        <dbReference type="Proteomes" id="UP001386955"/>
    </source>
</evidence>
<gene>
    <name evidence="3" type="ORF">VNO78_02598</name>
</gene>
<dbReference type="Pfam" id="PF16884">
    <property type="entry name" value="ADH_N_2"/>
    <property type="match status" value="1"/>
</dbReference>
<dbReference type="PANTHER" id="PTHR43205">
    <property type="entry name" value="PROSTAGLANDIN REDUCTASE"/>
    <property type="match status" value="1"/>
</dbReference>
<dbReference type="InterPro" id="IPR041694">
    <property type="entry name" value="ADH_N_2"/>
</dbReference>
<dbReference type="FunFam" id="3.40.50.720:FF:000121">
    <property type="entry name" value="Prostaglandin reductase 2"/>
    <property type="match status" value="1"/>
</dbReference>
<dbReference type="InterPro" id="IPR020843">
    <property type="entry name" value="ER"/>
</dbReference>
<evidence type="ECO:0000256" key="1">
    <source>
        <dbReference type="ARBA" id="ARBA00023002"/>
    </source>
</evidence>
<dbReference type="Proteomes" id="UP001386955">
    <property type="component" value="Unassembled WGS sequence"/>
</dbReference>